<dbReference type="InterPro" id="IPR006016">
    <property type="entry name" value="UspA"/>
</dbReference>
<comment type="similarity">
    <text evidence="1">Belongs to the universal stress protein A family.</text>
</comment>
<dbReference type="SUPFAM" id="SSF52402">
    <property type="entry name" value="Adenine nucleotide alpha hydrolases-like"/>
    <property type="match status" value="2"/>
</dbReference>
<sequence length="278" mass="29657">MYRRISVHLDHGFDCKRRTALALSLAQRHQAELVGIYANAAPPQYYYGESVLMSRTLSVIKELQAQNRGAVEDAFRDAASAADVPAVVRVGDGAPSATVALHARATDLVIVSQFNPDDVEAAHEIEFVEQLLLTAGRPVLVLPSSGEFPAIGHRVLVCWDGSRESARALADAMPVLRQASNVSVLTMDEGEAASKAGAVDLRDLAAYCVAHGMPEPDLVRRDIKGVGVGSTILNAAADHSADLIVMGAYGHSKFRQWAMGGATASILKSMTVPIMFSH</sequence>
<dbReference type="PANTHER" id="PTHR46268:SF15">
    <property type="entry name" value="UNIVERSAL STRESS PROTEIN HP_0031"/>
    <property type="match status" value="1"/>
</dbReference>
<evidence type="ECO:0000313" key="4">
    <source>
        <dbReference type="Proteomes" id="UP000494105"/>
    </source>
</evidence>
<dbReference type="RefSeq" id="WP_006219568.1">
    <property type="nucleotide sequence ID" value="NZ_CADILD010000002.1"/>
</dbReference>
<name>A0A6S7DYY0_9BURK</name>
<evidence type="ECO:0000259" key="2">
    <source>
        <dbReference type="Pfam" id="PF00582"/>
    </source>
</evidence>
<evidence type="ECO:0000256" key="1">
    <source>
        <dbReference type="ARBA" id="ARBA00008791"/>
    </source>
</evidence>
<protein>
    <recommendedName>
        <fullName evidence="2">UspA domain-containing protein</fullName>
    </recommendedName>
</protein>
<feature type="domain" description="UspA" evidence="2">
    <location>
        <begin position="153"/>
        <end position="275"/>
    </location>
</feature>
<dbReference type="Proteomes" id="UP000494105">
    <property type="component" value="Unassembled WGS sequence"/>
</dbReference>
<dbReference type="InterPro" id="IPR006015">
    <property type="entry name" value="Universal_stress_UspA"/>
</dbReference>
<proteinExistence type="inferred from homology"/>
<dbReference type="Gene3D" id="3.40.50.12370">
    <property type="match status" value="1"/>
</dbReference>
<dbReference type="Pfam" id="PF00582">
    <property type="entry name" value="Usp"/>
    <property type="match status" value="2"/>
</dbReference>
<dbReference type="PRINTS" id="PR01438">
    <property type="entry name" value="UNVRSLSTRESS"/>
</dbReference>
<evidence type="ECO:0000313" key="3">
    <source>
        <dbReference type="EMBL" id="CAB3870137.1"/>
    </source>
</evidence>
<accession>A0A6S7DYY0</accession>
<feature type="domain" description="UspA" evidence="2">
    <location>
        <begin position="1"/>
        <end position="142"/>
    </location>
</feature>
<dbReference type="AlphaFoldDB" id="A0A6S7DYY0"/>
<reference evidence="3 4" key="1">
    <citation type="submission" date="2020-04" db="EMBL/GenBank/DDBJ databases">
        <authorList>
            <person name="De Canck E."/>
        </authorList>
    </citation>
    <scope>NUCLEOTIDE SEQUENCE [LARGE SCALE GENOMIC DNA]</scope>
    <source>
        <strain evidence="3 4">LMG 1861</strain>
    </source>
</reference>
<dbReference type="PANTHER" id="PTHR46268">
    <property type="entry name" value="STRESS RESPONSE PROTEIN NHAX"/>
    <property type="match status" value="1"/>
</dbReference>
<dbReference type="CDD" id="cd00293">
    <property type="entry name" value="USP-like"/>
    <property type="match status" value="1"/>
</dbReference>
<organism evidence="3 4">
    <name type="scientific">Achromobacter piechaudii</name>
    <dbReference type="NCBI Taxonomy" id="72556"/>
    <lineage>
        <taxon>Bacteria</taxon>
        <taxon>Pseudomonadati</taxon>
        <taxon>Pseudomonadota</taxon>
        <taxon>Betaproteobacteria</taxon>
        <taxon>Burkholderiales</taxon>
        <taxon>Alcaligenaceae</taxon>
        <taxon>Achromobacter</taxon>
    </lineage>
</organism>
<dbReference type="EMBL" id="CADILD010000002">
    <property type="protein sequence ID" value="CAB3870137.1"/>
    <property type="molecule type" value="Genomic_DNA"/>
</dbReference>
<gene>
    <name evidence="3" type="ORF">LMG1861_02719</name>
</gene>